<reference key="1">
    <citation type="submission" date="2010-09" db="EMBL/GenBank/DDBJ databases">
        <title>Complete genome sequence of Burkholderia rhizoxinica, the endosymbiont of the phytopathogenic fungus Rhizopus microsporus.</title>
        <authorList>
            <person name="Lackner G."/>
            <person name="Moebius N."/>
            <person name="Partida-Martinez L.P."/>
            <person name="Hertweck C."/>
        </authorList>
    </citation>
    <scope>NUCLEOTIDE SEQUENCE</scope>
    <source>
        <strain>HKI 454</strain>
    </source>
</reference>
<dbReference type="Proteomes" id="UP000007437">
    <property type="component" value="Plasmid pBRH02"/>
</dbReference>
<keyword evidence="1" id="KW-0614">Plasmid</keyword>
<organism evidence="1 2">
    <name type="scientific">Mycetohabitans rhizoxinica (strain DSM 19002 / CIP 109453 / HKI 454)</name>
    <name type="common">Paraburkholderia rhizoxinica</name>
    <dbReference type="NCBI Taxonomy" id="882378"/>
    <lineage>
        <taxon>Bacteria</taxon>
        <taxon>Pseudomonadati</taxon>
        <taxon>Pseudomonadota</taxon>
        <taxon>Betaproteobacteria</taxon>
        <taxon>Burkholderiales</taxon>
        <taxon>Burkholderiaceae</taxon>
        <taxon>Mycetohabitans</taxon>
    </lineage>
</organism>
<dbReference type="KEGG" id="brh:RBRH_03359"/>
<dbReference type="AlphaFoldDB" id="E5AW98"/>
<evidence type="ECO:0000313" key="2">
    <source>
        <dbReference type="Proteomes" id="UP000007437"/>
    </source>
</evidence>
<name>E5AW98_MYCRK</name>
<evidence type="ECO:0000313" key="1">
    <source>
        <dbReference type="EMBL" id="CBW77400.1"/>
    </source>
</evidence>
<geneLocation type="plasmid" evidence="1 2">
    <name>pBRH02</name>
</geneLocation>
<sequence>MGGGWTQKERKMSKLTVHVSGARDMGQRFVNAFERTARGEHFKESHVTFLSWQEMVAALTPKRLGLLRYLHRESADSVKALACALSRDYKRVQADAVALEIAGLVVRENGRLTAPWEALAAEVAL</sequence>
<reference evidence="1 2" key="2">
    <citation type="journal article" date="2011" name="J. Bacteriol.">
        <title>Complete genome sequence of Burkholderia rhizoxinica, an endosymbiont of Rhizopus microsporus.</title>
        <authorList>
            <person name="Lackner G."/>
            <person name="Moebius N."/>
            <person name="Partida-Martinez L."/>
            <person name="Hertweck C."/>
        </authorList>
    </citation>
    <scope>NUCLEOTIDE SEQUENCE [LARGE SCALE GENOMIC DNA]</scope>
    <source>
        <strain evidence="2">DSM 19002 / CIP 109453 / HKI 454</strain>
        <plasmid evidence="1 2">pBRH02</plasmid>
    </source>
</reference>
<protein>
    <submittedName>
        <fullName evidence="1">Uncharacterized protein</fullName>
    </submittedName>
</protein>
<dbReference type="Pfam" id="PF25212">
    <property type="entry name" value="HVO_A0114"/>
    <property type="match status" value="1"/>
</dbReference>
<accession>E5AW98</accession>
<proteinExistence type="predicted"/>
<dbReference type="EMBL" id="FR687361">
    <property type="protein sequence ID" value="CBW77400.1"/>
    <property type="molecule type" value="Genomic_DNA"/>
</dbReference>
<dbReference type="HOGENOM" id="CLU_130787_1_1_4"/>
<gene>
    <name evidence="1" type="ordered locus">RBRH_03359</name>
</gene>